<dbReference type="InterPro" id="IPR042099">
    <property type="entry name" value="ANL_N_sf"/>
</dbReference>
<dbReference type="GO" id="GO:0016878">
    <property type="term" value="F:acid-thiol ligase activity"/>
    <property type="evidence" value="ECO:0007669"/>
    <property type="project" value="UniProtKB-ARBA"/>
</dbReference>
<evidence type="ECO:0000259" key="2">
    <source>
        <dbReference type="Pfam" id="PF13193"/>
    </source>
</evidence>
<proteinExistence type="predicted"/>
<dbReference type="PROSITE" id="PS00455">
    <property type="entry name" value="AMP_BINDING"/>
    <property type="match status" value="1"/>
</dbReference>
<dbReference type="InterPro" id="IPR045851">
    <property type="entry name" value="AMP-bd_C_sf"/>
</dbReference>
<dbReference type="STRING" id="86666.SAMN04490247_0994"/>
<dbReference type="SUPFAM" id="SSF56801">
    <property type="entry name" value="Acetyl-CoA synthetase-like"/>
    <property type="match status" value="1"/>
</dbReference>
<name>A0A1G8RGV2_9BACI</name>
<keyword evidence="4" id="KW-1185">Reference proteome</keyword>
<dbReference type="InterPro" id="IPR000873">
    <property type="entry name" value="AMP-dep_synth/lig_dom"/>
</dbReference>
<dbReference type="AlphaFoldDB" id="A0A1G8RGV2"/>
<organism evidence="3 4">
    <name type="scientific">Salimicrobium halophilum</name>
    <dbReference type="NCBI Taxonomy" id="86666"/>
    <lineage>
        <taxon>Bacteria</taxon>
        <taxon>Bacillati</taxon>
        <taxon>Bacillota</taxon>
        <taxon>Bacilli</taxon>
        <taxon>Bacillales</taxon>
        <taxon>Bacillaceae</taxon>
        <taxon>Salimicrobium</taxon>
    </lineage>
</organism>
<evidence type="ECO:0000313" key="3">
    <source>
        <dbReference type="EMBL" id="SDJ15610.1"/>
    </source>
</evidence>
<dbReference type="Pfam" id="PF00501">
    <property type="entry name" value="AMP-binding"/>
    <property type="match status" value="1"/>
</dbReference>
<feature type="domain" description="AMP-binding enzyme C-terminal" evidence="2">
    <location>
        <begin position="415"/>
        <end position="486"/>
    </location>
</feature>
<dbReference type="InterPro" id="IPR025110">
    <property type="entry name" value="AMP-bd_C"/>
</dbReference>
<feature type="domain" description="AMP-dependent synthetase/ligase" evidence="1">
    <location>
        <begin position="8"/>
        <end position="365"/>
    </location>
</feature>
<sequence length="497" mass="55315">MNTSALLARNARKYPHHEAIVCQGKRIPYAELDRLVNKFGSAIRGKEIHAEDKVALFLPNTPEFAIAYLAVQRIGAIVVPINVKLTQEELHYILEDSGAKALIAHDMLFDTVKTLESPVEKIKTGDATGEWSSFWQMLEAQKDTPIECYLREDDLSTILYTSGTTGKPKGVLFTYRSILNVATMINIEMEVKPESRILLSMPLSHSAPLHLFFMSGLMTGSTLVLTPTFTPDLFLDMIEEERTTHFFGAPVAYLTTMQMANPAGRDLSSMKWWVYGGAPLSENEVRGIKQAFPTGQLTCVYGLTEAGPSGTLLFDEEHKEKAGSIGRRAAWGTEIRLIDDVGDKVAPGDVGEIALRGEGNMREYFRKSHETEAVFAGEWLRTGDLAMQDEDGYFWVIDRKKDMIISGGVNIYPKEIENVMLEIEGVREVAVIGVPHPEWGETVKAVYAGDADDTEIRNTLENRVASYKVPRIYEQVEELPRNASGKILKQSLKGAHA</sequence>
<dbReference type="PANTHER" id="PTHR43767">
    <property type="entry name" value="LONG-CHAIN-FATTY-ACID--COA LIGASE"/>
    <property type="match status" value="1"/>
</dbReference>
<dbReference type="PANTHER" id="PTHR43767:SF1">
    <property type="entry name" value="NONRIBOSOMAL PEPTIDE SYNTHASE PES1 (EUROFUNG)-RELATED"/>
    <property type="match status" value="1"/>
</dbReference>
<dbReference type="Pfam" id="PF13193">
    <property type="entry name" value="AMP-binding_C"/>
    <property type="match status" value="1"/>
</dbReference>
<dbReference type="Gene3D" id="3.30.300.30">
    <property type="match status" value="1"/>
</dbReference>
<dbReference type="Proteomes" id="UP000199225">
    <property type="component" value="Unassembled WGS sequence"/>
</dbReference>
<evidence type="ECO:0000313" key="4">
    <source>
        <dbReference type="Proteomes" id="UP000199225"/>
    </source>
</evidence>
<evidence type="ECO:0000259" key="1">
    <source>
        <dbReference type="Pfam" id="PF00501"/>
    </source>
</evidence>
<dbReference type="Gene3D" id="3.40.50.12780">
    <property type="entry name" value="N-terminal domain of ligase-like"/>
    <property type="match status" value="1"/>
</dbReference>
<dbReference type="EMBL" id="FNEV01000002">
    <property type="protein sequence ID" value="SDJ15610.1"/>
    <property type="molecule type" value="Genomic_DNA"/>
</dbReference>
<dbReference type="InterPro" id="IPR020845">
    <property type="entry name" value="AMP-binding_CS"/>
</dbReference>
<reference evidence="4" key="1">
    <citation type="submission" date="2016-10" db="EMBL/GenBank/DDBJ databases">
        <authorList>
            <person name="Varghese N."/>
            <person name="Submissions S."/>
        </authorList>
    </citation>
    <scope>NUCLEOTIDE SEQUENCE [LARGE SCALE GENOMIC DNA]</scope>
    <source>
        <strain evidence="4">DSM 4771</strain>
    </source>
</reference>
<dbReference type="RefSeq" id="WP_093192645.1">
    <property type="nucleotide sequence ID" value="NZ_FNEV01000002.1"/>
</dbReference>
<gene>
    <name evidence="3" type="ORF">SAMN04490247_0994</name>
</gene>
<accession>A0A1G8RGV2</accession>
<dbReference type="InterPro" id="IPR050237">
    <property type="entry name" value="ATP-dep_AMP-bd_enzyme"/>
</dbReference>
<protein>
    <submittedName>
        <fullName evidence="3">Feruloyl-CoA synthase</fullName>
    </submittedName>
</protein>
<dbReference type="OrthoDB" id="9765680at2"/>